<name>F3FZF0_PSESX</name>
<organism evidence="2 3">
    <name type="scientific">Pseudomonas syringae pv. japonica str. M301072</name>
    <dbReference type="NCBI Taxonomy" id="629262"/>
    <lineage>
        <taxon>Bacteria</taxon>
        <taxon>Pseudomonadati</taxon>
        <taxon>Pseudomonadota</taxon>
        <taxon>Gammaproteobacteria</taxon>
        <taxon>Pseudomonadales</taxon>
        <taxon>Pseudomonadaceae</taxon>
        <taxon>Pseudomonas</taxon>
        <taxon>Pseudomonas syringae</taxon>
    </lineage>
</organism>
<dbReference type="HOGENOM" id="CLU_3262596_0_0_6"/>
<reference evidence="2 3" key="1">
    <citation type="journal article" date="2011" name="PLoS Pathog.">
        <title>Dynamic evolution of pathogenicity revealed by sequencing and comparative genomics of 19 Pseudomonas syringae isolates.</title>
        <authorList>
            <person name="Baltrus D.A."/>
            <person name="Nishimura M.T."/>
            <person name="Romanchuk A."/>
            <person name="Chang J.H."/>
            <person name="Mukhtar M.S."/>
            <person name="Cherkis K."/>
            <person name="Roach J."/>
            <person name="Grant S.R."/>
            <person name="Jones C.D."/>
            <person name="Dangl J.L."/>
        </authorList>
    </citation>
    <scope>NUCLEOTIDE SEQUENCE [LARGE SCALE GENOMIC DNA]</scope>
    <source>
        <strain evidence="3">M301072PT</strain>
    </source>
</reference>
<protein>
    <submittedName>
        <fullName evidence="2">Pyoverdine sidechain peptide synthetase II, D-Asp-L-Thr component</fullName>
    </submittedName>
</protein>
<evidence type="ECO:0000313" key="3">
    <source>
        <dbReference type="Proteomes" id="UP000004471"/>
    </source>
</evidence>
<evidence type="ECO:0000259" key="1">
    <source>
        <dbReference type="Pfam" id="PF00668"/>
    </source>
</evidence>
<dbReference type="GO" id="GO:0003824">
    <property type="term" value="F:catalytic activity"/>
    <property type="evidence" value="ECO:0007669"/>
    <property type="project" value="InterPro"/>
</dbReference>
<proteinExistence type="predicted"/>
<dbReference type="AlphaFoldDB" id="F3FZF0"/>
<sequence>MVIHHLLVDGVSWRVLLEDLQHAYLALAQGQPVLLAAKTTPL</sequence>
<comment type="caution">
    <text evidence="2">The sequence shown here is derived from an EMBL/GenBank/DDBJ whole genome shotgun (WGS) entry which is preliminary data.</text>
</comment>
<feature type="non-terminal residue" evidence="2">
    <location>
        <position position="42"/>
    </location>
</feature>
<dbReference type="Pfam" id="PF00668">
    <property type="entry name" value="Condensation"/>
    <property type="match status" value="1"/>
</dbReference>
<evidence type="ECO:0000313" key="2">
    <source>
        <dbReference type="EMBL" id="EGH35592.1"/>
    </source>
</evidence>
<dbReference type="InterPro" id="IPR023213">
    <property type="entry name" value="CAT-like_dom_sf"/>
</dbReference>
<dbReference type="InterPro" id="IPR001242">
    <property type="entry name" value="Condensation_dom"/>
</dbReference>
<dbReference type="Proteomes" id="UP000004471">
    <property type="component" value="Unassembled WGS sequence"/>
</dbReference>
<dbReference type="Gene3D" id="3.30.559.10">
    <property type="entry name" value="Chloramphenicol acetyltransferase-like domain"/>
    <property type="match status" value="1"/>
</dbReference>
<accession>F3FZF0</accession>
<feature type="domain" description="Condensation" evidence="1">
    <location>
        <begin position="2"/>
        <end position="37"/>
    </location>
</feature>
<gene>
    <name evidence="2" type="ORF">PSYJA_43846</name>
</gene>
<dbReference type="SUPFAM" id="SSF52777">
    <property type="entry name" value="CoA-dependent acyltransferases"/>
    <property type="match status" value="1"/>
</dbReference>
<dbReference type="EMBL" id="AEAH01003804">
    <property type="protein sequence ID" value="EGH35592.1"/>
    <property type="molecule type" value="Genomic_DNA"/>
</dbReference>